<dbReference type="InterPro" id="IPR042098">
    <property type="entry name" value="TauD-like_sf"/>
</dbReference>
<name>A0A158EJV8_9BURK</name>
<evidence type="ECO:0000313" key="8">
    <source>
        <dbReference type="Proteomes" id="UP000071859"/>
    </source>
</evidence>
<dbReference type="AlphaFoldDB" id="A0A158EJV8"/>
<keyword evidence="4" id="KW-0560">Oxidoreductase</keyword>
<organism evidence="7 8">
    <name type="scientific">Caballeronia calidae</name>
    <dbReference type="NCBI Taxonomy" id="1777139"/>
    <lineage>
        <taxon>Bacteria</taxon>
        <taxon>Pseudomonadati</taxon>
        <taxon>Pseudomonadota</taxon>
        <taxon>Betaproteobacteria</taxon>
        <taxon>Burkholderiales</taxon>
        <taxon>Burkholderiaceae</taxon>
        <taxon>Caballeronia</taxon>
    </lineage>
</organism>
<dbReference type="Proteomes" id="UP000071859">
    <property type="component" value="Unassembled WGS sequence"/>
</dbReference>
<comment type="caution">
    <text evidence="7">The sequence shown here is derived from an EMBL/GenBank/DDBJ whole genome shotgun (WGS) entry which is preliminary data.</text>
</comment>
<reference evidence="7" key="1">
    <citation type="submission" date="2016-01" db="EMBL/GenBank/DDBJ databases">
        <authorList>
            <person name="Peeters C."/>
        </authorList>
    </citation>
    <scope>NUCLEOTIDE SEQUENCE</scope>
    <source>
        <strain evidence="7">LMG 29321</strain>
    </source>
</reference>
<evidence type="ECO:0000256" key="2">
    <source>
        <dbReference type="ARBA" id="ARBA00022723"/>
    </source>
</evidence>
<dbReference type="Pfam" id="PF02668">
    <property type="entry name" value="TauD"/>
    <property type="match status" value="1"/>
</dbReference>
<protein>
    <submittedName>
        <fullName evidence="7">Taurine catabolism dioxygenase TauD, TfdA family protein</fullName>
    </submittedName>
</protein>
<keyword evidence="8" id="KW-1185">Reference proteome</keyword>
<dbReference type="GO" id="GO:0005737">
    <property type="term" value="C:cytoplasm"/>
    <property type="evidence" value="ECO:0007669"/>
    <property type="project" value="TreeGrafter"/>
</dbReference>
<dbReference type="PANTHER" id="PTHR30468:SF1">
    <property type="entry name" value="ALPHA-KETOGLUTARATE-DEPENDENT SULFONATE DIOXYGENASE"/>
    <property type="match status" value="1"/>
</dbReference>
<dbReference type="GO" id="GO:0006790">
    <property type="term" value="P:sulfur compound metabolic process"/>
    <property type="evidence" value="ECO:0007669"/>
    <property type="project" value="TreeGrafter"/>
</dbReference>
<evidence type="ECO:0000313" key="7">
    <source>
        <dbReference type="EMBL" id="SAL06696.1"/>
    </source>
</evidence>
<keyword evidence="3 7" id="KW-0223">Dioxygenase</keyword>
<dbReference type="InterPro" id="IPR003819">
    <property type="entry name" value="TauD/TfdA-like"/>
</dbReference>
<evidence type="ECO:0000256" key="4">
    <source>
        <dbReference type="ARBA" id="ARBA00023002"/>
    </source>
</evidence>
<dbReference type="PANTHER" id="PTHR30468">
    <property type="entry name" value="ALPHA-KETOGLUTARATE-DEPENDENT SULFONATE DIOXYGENASE"/>
    <property type="match status" value="1"/>
</dbReference>
<dbReference type="Gene3D" id="3.60.130.10">
    <property type="entry name" value="Clavaminate synthase-like"/>
    <property type="match status" value="1"/>
</dbReference>
<feature type="domain" description="TauD/TfdA-like" evidence="6">
    <location>
        <begin position="4"/>
        <end position="150"/>
    </location>
</feature>
<dbReference type="SUPFAM" id="SSF51197">
    <property type="entry name" value="Clavaminate synthase-like"/>
    <property type="match status" value="1"/>
</dbReference>
<evidence type="ECO:0000256" key="5">
    <source>
        <dbReference type="ARBA" id="ARBA00023004"/>
    </source>
</evidence>
<dbReference type="GO" id="GO:0046872">
    <property type="term" value="F:metal ion binding"/>
    <property type="evidence" value="ECO:0007669"/>
    <property type="project" value="UniProtKB-KW"/>
</dbReference>
<proteinExistence type="inferred from homology"/>
<dbReference type="EMBL" id="FCOX02000129">
    <property type="protein sequence ID" value="SAL06696.1"/>
    <property type="molecule type" value="Genomic_DNA"/>
</dbReference>
<dbReference type="GO" id="GO:0000908">
    <property type="term" value="F:taurine dioxygenase activity"/>
    <property type="evidence" value="ECO:0007669"/>
    <property type="project" value="TreeGrafter"/>
</dbReference>
<dbReference type="InterPro" id="IPR051323">
    <property type="entry name" value="AtsK-like"/>
</dbReference>
<keyword evidence="5" id="KW-0408">Iron</keyword>
<accession>A0A158EJV8</accession>
<evidence type="ECO:0000256" key="1">
    <source>
        <dbReference type="ARBA" id="ARBA00005896"/>
    </source>
</evidence>
<keyword evidence="2" id="KW-0479">Metal-binding</keyword>
<evidence type="ECO:0000256" key="3">
    <source>
        <dbReference type="ARBA" id="ARBA00022964"/>
    </source>
</evidence>
<gene>
    <name evidence="7" type="ORF">AWB78_08196</name>
</gene>
<comment type="similarity">
    <text evidence="1">Belongs to the TfdA dioxygenase family.</text>
</comment>
<evidence type="ECO:0000259" key="6">
    <source>
        <dbReference type="Pfam" id="PF02668"/>
    </source>
</evidence>
<sequence length="170" mass="19286">MIKIEKLTACIGAEVSGVDLGDASRDESLFAEIRALLLQHRVLFFRDQDMSRAEHVAFARRFGELEEHPVAGSDPEHPGLVRIYRSEAKNPYENNYHTDGLWRPDPSMGAVLRCIECPETGGDTIWVNMVEAYRQLPDDIKRRIEGLRVYRLRLFGHAFAAQAANFISLS</sequence>